<dbReference type="RefSeq" id="XP_016707008.2">
    <property type="nucleotide sequence ID" value="XM_016851519.2"/>
</dbReference>
<dbReference type="Proteomes" id="UP000818029">
    <property type="component" value="Chromosome D01"/>
</dbReference>
<dbReference type="PANTHER" id="PTHR11439">
    <property type="entry name" value="GAG-POL-RELATED RETROTRANSPOSON"/>
    <property type="match status" value="1"/>
</dbReference>
<sequence length="213" mass="23950">MDFNNAVLNGDLKEEVYMNQPRSFEQLNKRFSLKDLGDLNFNLSVETHKVGENVILNQQKYIQEVPQVVAMANCKPSATPTVGSPKLEASASYFLLKPSQYRSVVSKLQYLCATRPDIMFARILRYFRGKINYRILFKATKNKSLVAFVVGDWGSSLEDRRSTLGRGILGGNPISWSSKKQPDVASSTADSCWKSWQLNFPTCQLSGVTKPVQ</sequence>
<organism evidence="1 2">
    <name type="scientific">Gossypium hirsutum</name>
    <name type="common">Upland cotton</name>
    <name type="synonym">Gossypium mexicanum</name>
    <dbReference type="NCBI Taxonomy" id="3635"/>
    <lineage>
        <taxon>Eukaryota</taxon>
        <taxon>Viridiplantae</taxon>
        <taxon>Streptophyta</taxon>
        <taxon>Embryophyta</taxon>
        <taxon>Tracheophyta</taxon>
        <taxon>Spermatophyta</taxon>
        <taxon>Magnoliopsida</taxon>
        <taxon>eudicotyledons</taxon>
        <taxon>Gunneridae</taxon>
        <taxon>Pentapetalae</taxon>
        <taxon>rosids</taxon>
        <taxon>malvids</taxon>
        <taxon>Malvales</taxon>
        <taxon>Malvaceae</taxon>
        <taxon>Malvoideae</taxon>
        <taxon>Gossypium</taxon>
    </lineage>
</organism>
<dbReference type="PANTHER" id="PTHR11439:SF467">
    <property type="entry name" value="INTEGRASE CATALYTIC DOMAIN-CONTAINING PROTEIN"/>
    <property type="match status" value="1"/>
</dbReference>
<keyword evidence="1" id="KW-1185">Reference proteome</keyword>
<dbReference type="AlphaFoldDB" id="A0A1U8L0W1"/>
<name>A0A1U8L0W1_GOSHI</name>
<gene>
    <name evidence="2" type="primary">LOC107921695</name>
</gene>
<dbReference type="KEGG" id="ghi:107921695"/>
<reference evidence="2" key="2">
    <citation type="submission" date="2025-08" db="UniProtKB">
        <authorList>
            <consortium name="RefSeq"/>
        </authorList>
    </citation>
    <scope>IDENTIFICATION</scope>
</reference>
<dbReference type="STRING" id="3635.A0A1U8L0W1"/>
<reference evidence="1" key="1">
    <citation type="journal article" date="2020" name="Nat. Genet.">
        <title>Genomic diversifications of five Gossypium allopolyploid species and their impact on cotton improvement.</title>
        <authorList>
            <person name="Chen Z.J."/>
            <person name="Sreedasyam A."/>
            <person name="Ando A."/>
            <person name="Song Q."/>
            <person name="De Santiago L.M."/>
            <person name="Hulse-Kemp A.M."/>
            <person name="Ding M."/>
            <person name="Ye W."/>
            <person name="Kirkbride R.C."/>
            <person name="Jenkins J."/>
            <person name="Plott C."/>
            <person name="Lovell J."/>
            <person name="Lin Y.M."/>
            <person name="Vaughn R."/>
            <person name="Liu B."/>
            <person name="Simpson S."/>
            <person name="Scheffler B.E."/>
            <person name="Wen L."/>
            <person name="Saski C.A."/>
            <person name="Grover C.E."/>
            <person name="Hu G."/>
            <person name="Conover J.L."/>
            <person name="Carlson J.W."/>
            <person name="Shu S."/>
            <person name="Boston L.B."/>
            <person name="Williams M."/>
            <person name="Peterson D.G."/>
            <person name="McGee K."/>
            <person name="Jones D.C."/>
            <person name="Wendel J.F."/>
            <person name="Stelly D.M."/>
            <person name="Grimwood J."/>
            <person name="Schmutz J."/>
        </authorList>
    </citation>
    <scope>NUCLEOTIDE SEQUENCE [LARGE SCALE GENOMIC DNA]</scope>
    <source>
        <strain evidence="1">cv. TM-1</strain>
    </source>
</reference>
<evidence type="ECO:0000313" key="2">
    <source>
        <dbReference type="RefSeq" id="XP_016707008.2"/>
    </source>
</evidence>
<dbReference type="PaxDb" id="3635-A0A1U8L0W1"/>
<evidence type="ECO:0000313" key="1">
    <source>
        <dbReference type="Proteomes" id="UP000818029"/>
    </source>
</evidence>
<proteinExistence type="predicted"/>
<dbReference type="GeneID" id="107921695"/>
<protein>
    <submittedName>
        <fullName evidence="2">Uncharacterized mitochondrial protein AtMg00810-like</fullName>
    </submittedName>
</protein>
<accession>A0A1U8L0W1</accession>